<dbReference type="Proteomes" id="UP000242699">
    <property type="component" value="Unassembled WGS sequence"/>
</dbReference>
<evidence type="ECO:0000256" key="1">
    <source>
        <dbReference type="SAM" id="MobiDB-lite"/>
    </source>
</evidence>
<evidence type="ECO:0000313" key="2">
    <source>
        <dbReference type="EMBL" id="PSR25546.1"/>
    </source>
</evidence>
<name>A0A2T2WTH3_9FIRM</name>
<dbReference type="AlphaFoldDB" id="A0A2T2WTH3"/>
<gene>
    <name evidence="2" type="ORF">C7B43_16705</name>
</gene>
<evidence type="ECO:0000313" key="3">
    <source>
        <dbReference type="Proteomes" id="UP000242699"/>
    </source>
</evidence>
<reference evidence="2 3" key="1">
    <citation type="journal article" date="2014" name="BMC Genomics">
        <title>Comparison of environmental and isolate Sulfobacillus genomes reveals diverse carbon, sulfur, nitrogen, and hydrogen metabolisms.</title>
        <authorList>
            <person name="Justice N.B."/>
            <person name="Norman A."/>
            <person name="Brown C.T."/>
            <person name="Singh A."/>
            <person name="Thomas B.C."/>
            <person name="Banfield J.F."/>
        </authorList>
    </citation>
    <scope>NUCLEOTIDE SEQUENCE [LARGE SCALE GENOMIC DNA]</scope>
    <source>
        <strain evidence="2">AMDSBA1</strain>
    </source>
</reference>
<accession>A0A2T2WTH3</accession>
<feature type="region of interest" description="Disordered" evidence="1">
    <location>
        <begin position="440"/>
        <end position="463"/>
    </location>
</feature>
<proteinExistence type="predicted"/>
<sequence length="463" mass="52665">MDDADRPSSDSLANRFIKFGLTASVTLGSSWLPIPPVWQNTLGIAAVAAILKGYDRVYAAAFVNRNHQPQILYEIPWQDGIVVVQPRHRLEWNEYHPWRLRLRDVRTDEVYRLRGYFANTALADQYCQNRKVGRGILLPPDESDPVFGQLIHNALTLIPQQFAHRFPRRVVPENPWLIARVEPQAYVALHRVLTPEGSRWEFYPRPPASLPDTVRLKEQLQEQGLRDPQLDRRRLDEGLEGLPPTARQAWQRQSVSWTLVPLDPTQNAWVAKSVAPDASVAWYPPVPKTLSQTALLADLRPDLAPGQADPPVSPDAHDPALWHQAVWQTRNFPTWSVGELPWSHPLAVNLRHTLSSQKRAWTVVPMPSDPNQLTPSRPQQWMVLGLIPKARGLVLEALRDPVHPQHIWCAPTAATMRDTVTRIWPQDSVVSNPNPFPWQDVVKPSSPAPTRPSMKISRPFRLR</sequence>
<organism evidence="2 3">
    <name type="scientific">Sulfobacillus benefaciens</name>
    <dbReference type="NCBI Taxonomy" id="453960"/>
    <lineage>
        <taxon>Bacteria</taxon>
        <taxon>Bacillati</taxon>
        <taxon>Bacillota</taxon>
        <taxon>Clostridia</taxon>
        <taxon>Eubacteriales</taxon>
        <taxon>Clostridiales Family XVII. Incertae Sedis</taxon>
        <taxon>Sulfobacillus</taxon>
    </lineage>
</organism>
<dbReference type="EMBL" id="PXYT01000053">
    <property type="protein sequence ID" value="PSR25546.1"/>
    <property type="molecule type" value="Genomic_DNA"/>
</dbReference>
<comment type="caution">
    <text evidence="2">The sequence shown here is derived from an EMBL/GenBank/DDBJ whole genome shotgun (WGS) entry which is preliminary data.</text>
</comment>
<protein>
    <submittedName>
        <fullName evidence="2">Uncharacterized protein</fullName>
    </submittedName>
</protein>